<dbReference type="EMBL" id="LWBP01000100">
    <property type="protein sequence ID" value="OQP63672.1"/>
    <property type="molecule type" value="Genomic_DNA"/>
</dbReference>
<evidence type="ECO:0000259" key="1">
    <source>
        <dbReference type="Pfam" id="PF20862"/>
    </source>
</evidence>
<organism evidence="2 3">
    <name type="scientific">Niastella populi</name>
    <dbReference type="NCBI Taxonomy" id="550983"/>
    <lineage>
        <taxon>Bacteria</taxon>
        <taxon>Pseudomonadati</taxon>
        <taxon>Bacteroidota</taxon>
        <taxon>Chitinophagia</taxon>
        <taxon>Chitinophagales</taxon>
        <taxon>Chitinophagaceae</taxon>
        <taxon>Niastella</taxon>
    </lineage>
</organism>
<gene>
    <name evidence="2" type="ORF">A4R26_17020</name>
</gene>
<accession>A0A1V9FZB5</accession>
<keyword evidence="3" id="KW-1185">Reference proteome</keyword>
<comment type="caution">
    <text evidence="2">The sequence shown here is derived from an EMBL/GenBank/DDBJ whole genome shotgun (WGS) entry which is preliminary data.</text>
</comment>
<proteinExistence type="predicted"/>
<dbReference type="Pfam" id="PF20862">
    <property type="entry name" value="DUF6843"/>
    <property type="match status" value="1"/>
</dbReference>
<dbReference type="PROSITE" id="PS51257">
    <property type="entry name" value="PROKAR_LIPOPROTEIN"/>
    <property type="match status" value="1"/>
</dbReference>
<dbReference type="InterPro" id="IPR049293">
    <property type="entry name" value="DUF6843"/>
</dbReference>
<sequence length="154" mass="18004">MKRELALFLVWALLFVSCNGELQCARFFIPAGYTGKIVVYFDKKDGQRELDKDGCIIHRFSDKGECYTAFPFEEGGFAYPHKTFRFFEVFKNDSTREMPEFDLKEYSIDISRNMDRKYVFYYSSGYIDTTSAGPSHILAYYVDSGKNYSKYGFK</sequence>
<dbReference type="AlphaFoldDB" id="A0A1V9FZB5"/>
<evidence type="ECO:0000313" key="2">
    <source>
        <dbReference type="EMBL" id="OQP63672.1"/>
    </source>
</evidence>
<feature type="domain" description="DUF6843" evidence="1">
    <location>
        <begin position="27"/>
        <end position="75"/>
    </location>
</feature>
<dbReference type="STRING" id="550983.A4R26_17020"/>
<evidence type="ECO:0000313" key="3">
    <source>
        <dbReference type="Proteomes" id="UP000192276"/>
    </source>
</evidence>
<reference evidence="3" key="1">
    <citation type="submission" date="2016-04" db="EMBL/GenBank/DDBJ databases">
        <authorList>
            <person name="Chen L."/>
            <person name="Zhuang W."/>
            <person name="Wang G."/>
        </authorList>
    </citation>
    <scope>NUCLEOTIDE SEQUENCE [LARGE SCALE GENOMIC DNA]</scope>
    <source>
        <strain evidence="3">208</strain>
    </source>
</reference>
<protein>
    <recommendedName>
        <fullName evidence="1">DUF6843 domain-containing protein</fullName>
    </recommendedName>
</protein>
<dbReference type="RefSeq" id="WP_081163750.1">
    <property type="nucleotide sequence ID" value="NZ_LWBP01000100.1"/>
</dbReference>
<dbReference type="Proteomes" id="UP000192276">
    <property type="component" value="Unassembled WGS sequence"/>
</dbReference>
<name>A0A1V9FZB5_9BACT</name>